<sequence>VYYGRGNIAKGYYGPASPWHSDGVKSWPEYDPEKAKFLLKKAKAIGTPIIFNSNNAYPLMQQTAELCEAMWGEVGFKVKLGIYDAAPLLQQRRKGEFHAESMGGSYRFDPDGWFSRQILSTSAMTQGQSRFHNERADKLIVEARQTVDQQKRLELYAELDSIVNEELPVMYIQNAAMMQAGVTNLMNYQPGVSGHPSSSQAGFRAAWLA</sequence>
<dbReference type="GO" id="GO:0015833">
    <property type="term" value="P:peptide transport"/>
    <property type="evidence" value="ECO:0007669"/>
    <property type="project" value="TreeGrafter"/>
</dbReference>
<dbReference type="PANTHER" id="PTHR30290">
    <property type="entry name" value="PERIPLASMIC BINDING COMPONENT OF ABC TRANSPORTER"/>
    <property type="match status" value="1"/>
</dbReference>
<evidence type="ECO:0000256" key="1">
    <source>
        <dbReference type="ARBA" id="ARBA00005695"/>
    </source>
</evidence>
<keyword evidence="2" id="KW-0732">Signal</keyword>
<dbReference type="EMBL" id="AZHW01000185">
    <property type="protein sequence ID" value="ETX01975.1"/>
    <property type="molecule type" value="Genomic_DNA"/>
</dbReference>
<protein>
    <recommendedName>
        <fullName evidence="3">Solute-binding protein family 5 domain-containing protein</fullName>
    </recommendedName>
</protein>
<organism evidence="4 5">
    <name type="scientific">Entotheonella factor</name>
    <dbReference type="NCBI Taxonomy" id="1429438"/>
    <lineage>
        <taxon>Bacteria</taxon>
        <taxon>Pseudomonadati</taxon>
        <taxon>Nitrospinota/Tectimicrobiota group</taxon>
        <taxon>Candidatus Tectimicrobiota</taxon>
        <taxon>Candidatus Entotheonellia</taxon>
        <taxon>Candidatus Entotheonellales</taxon>
        <taxon>Candidatus Entotheonellaceae</taxon>
        <taxon>Candidatus Entotheonella</taxon>
    </lineage>
</organism>
<evidence type="ECO:0000313" key="5">
    <source>
        <dbReference type="Proteomes" id="UP000019141"/>
    </source>
</evidence>
<dbReference type="InterPro" id="IPR000914">
    <property type="entry name" value="SBP_5_dom"/>
</dbReference>
<dbReference type="PANTHER" id="PTHR30290:SF38">
    <property type="entry name" value="D,D-DIPEPTIDE-BINDING PERIPLASMIC PROTEIN DDPA-RELATED"/>
    <property type="match status" value="1"/>
</dbReference>
<reference evidence="4 5" key="1">
    <citation type="journal article" date="2014" name="Nature">
        <title>An environmental bacterial taxon with a large and distinct metabolic repertoire.</title>
        <authorList>
            <person name="Wilson M.C."/>
            <person name="Mori T."/>
            <person name="Ruckert C."/>
            <person name="Uria A.R."/>
            <person name="Helf M.J."/>
            <person name="Takada K."/>
            <person name="Gernert C."/>
            <person name="Steffens U.A."/>
            <person name="Heycke N."/>
            <person name="Schmitt S."/>
            <person name="Rinke C."/>
            <person name="Helfrich E.J."/>
            <person name="Brachmann A.O."/>
            <person name="Gurgui C."/>
            <person name="Wakimoto T."/>
            <person name="Kracht M."/>
            <person name="Crusemann M."/>
            <person name="Hentschel U."/>
            <person name="Abe I."/>
            <person name="Matsunaga S."/>
            <person name="Kalinowski J."/>
            <person name="Takeyama H."/>
            <person name="Piel J."/>
        </authorList>
    </citation>
    <scope>NUCLEOTIDE SEQUENCE [LARGE SCALE GENOMIC DNA]</scope>
    <source>
        <strain evidence="5">TSY1</strain>
    </source>
</reference>
<evidence type="ECO:0000256" key="2">
    <source>
        <dbReference type="ARBA" id="ARBA00022729"/>
    </source>
</evidence>
<dbReference type="Pfam" id="PF00496">
    <property type="entry name" value="SBP_bac_5"/>
    <property type="match status" value="1"/>
</dbReference>
<dbReference type="SUPFAM" id="SSF53850">
    <property type="entry name" value="Periplasmic binding protein-like II"/>
    <property type="match status" value="1"/>
</dbReference>
<feature type="domain" description="Solute-binding protein family 5" evidence="3">
    <location>
        <begin position="1"/>
        <end position="124"/>
    </location>
</feature>
<comment type="caution">
    <text evidence="4">The sequence shown here is derived from an EMBL/GenBank/DDBJ whole genome shotgun (WGS) entry which is preliminary data.</text>
</comment>
<dbReference type="Gene3D" id="3.40.190.10">
    <property type="entry name" value="Periplasmic binding protein-like II"/>
    <property type="match status" value="1"/>
</dbReference>
<keyword evidence="5" id="KW-1185">Reference proteome</keyword>
<comment type="similarity">
    <text evidence="1">Belongs to the bacterial solute-binding protein 5 family.</text>
</comment>
<accession>W4LVP4</accession>
<dbReference type="GO" id="GO:1904680">
    <property type="term" value="F:peptide transmembrane transporter activity"/>
    <property type="evidence" value="ECO:0007669"/>
    <property type="project" value="TreeGrafter"/>
</dbReference>
<dbReference type="HOGENOM" id="CLU_1312438_0_0_7"/>
<evidence type="ECO:0000259" key="3">
    <source>
        <dbReference type="Pfam" id="PF00496"/>
    </source>
</evidence>
<feature type="non-terminal residue" evidence="4">
    <location>
        <position position="1"/>
    </location>
</feature>
<dbReference type="AlphaFoldDB" id="W4LVP4"/>
<dbReference type="InterPro" id="IPR039424">
    <property type="entry name" value="SBP_5"/>
</dbReference>
<proteinExistence type="inferred from homology"/>
<dbReference type="Gene3D" id="3.10.105.10">
    <property type="entry name" value="Dipeptide-binding Protein, Domain 3"/>
    <property type="match status" value="1"/>
</dbReference>
<gene>
    <name evidence="4" type="ORF">ETSY1_05335</name>
</gene>
<evidence type="ECO:0000313" key="4">
    <source>
        <dbReference type="EMBL" id="ETX01975.1"/>
    </source>
</evidence>
<dbReference type="Proteomes" id="UP000019141">
    <property type="component" value="Unassembled WGS sequence"/>
</dbReference>
<name>W4LVP4_ENTF1</name>